<dbReference type="Pfam" id="PF00120">
    <property type="entry name" value="Gln-synt_C"/>
    <property type="match status" value="1"/>
</dbReference>
<dbReference type="Gene3D" id="3.10.20.70">
    <property type="entry name" value="Glutamine synthetase, N-terminal domain"/>
    <property type="match status" value="1"/>
</dbReference>
<dbReference type="AlphaFoldDB" id="A0A5J4NY10"/>
<dbReference type="InterPro" id="IPR014746">
    <property type="entry name" value="Gln_synth/guanido_kin_cat_dom"/>
</dbReference>
<accession>A0A5J4NY10</accession>
<evidence type="ECO:0000256" key="6">
    <source>
        <dbReference type="PROSITE-ProRule" id="PRU01331"/>
    </source>
</evidence>
<feature type="domain" description="GS catalytic" evidence="8">
    <location>
        <begin position="126"/>
        <end position="487"/>
    </location>
</feature>
<evidence type="ECO:0000256" key="2">
    <source>
        <dbReference type="ARBA" id="ARBA00037583"/>
    </source>
</evidence>
<dbReference type="PANTHER" id="PTHR43407">
    <property type="entry name" value="GLUTAMINE SYNTHETASE"/>
    <property type="match status" value="1"/>
</dbReference>
<dbReference type="SUPFAM" id="SSF54368">
    <property type="entry name" value="Glutamine synthetase, N-terminal domain"/>
    <property type="match status" value="1"/>
</dbReference>
<evidence type="ECO:0000259" key="8">
    <source>
        <dbReference type="PROSITE" id="PS51987"/>
    </source>
</evidence>
<evidence type="ECO:0000256" key="4">
    <source>
        <dbReference type="ARBA" id="ARBA00039404"/>
    </source>
</evidence>
<dbReference type="InterPro" id="IPR008146">
    <property type="entry name" value="Gln_synth_cat_dom"/>
</dbReference>
<dbReference type="GO" id="GO:0005737">
    <property type="term" value="C:cytoplasm"/>
    <property type="evidence" value="ECO:0007669"/>
    <property type="project" value="TreeGrafter"/>
</dbReference>
<name>A0A5J4NY10_9TREM</name>
<comment type="similarity">
    <text evidence="1 6 7">Belongs to the glutamine synthetase family.</text>
</comment>
<reference evidence="9 10" key="1">
    <citation type="journal article" date="2019" name="Gigascience">
        <title>Whole-genome sequence of the oriental lung fluke Paragonimus westermani.</title>
        <authorList>
            <person name="Oey H."/>
            <person name="Zakrzewski M."/>
            <person name="Narain K."/>
            <person name="Devi K.R."/>
            <person name="Agatsuma T."/>
            <person name="Nawaratna S."/>
            <person name="Gobert G.N."/>
            <person name="Jones M.K."/>
            <person name="Ragan M.A."/>
            <person name="McManus D.P."/>
            <person name="Krause L."/>
        </authorList>
    </citation>
    <scope>NUCLEOTIDE SEQUENCE [LARGE SCALE GENOMIC DNA]</scope>
    <source>
        <strain evidence="9 10">IND2009</strain>
    </source>
</reference>
<sequence>MENRADTTNEAPFPDGSDKLKDYDFVRLISPDLNGIHLGKLVPTRHVRRILSNRCEIYGGILTMGPRFEIHMVPEILEKRHENGYLVPDMVTCHPCPWASTQSNSLVCGIICEMNWQDGTVIQGHPRTVARRLLSELAQKHNLQLFSGFEPEFRVFRPEGFQEACTVPTDSRHEEHESYLSKPLKPYSNLFDMYRCGALSVYEPFLIDLDHKLKAANVDVQDFMHEYGSSQLETPLMPQHGIQAADSYFIFKQAIRETAKLHNMAVSFMTKPLLNELANGCHYNHSLWDRTTGRNVLFDAQNDDNLSSVAMHWIGGLIAHMPALTALCSPTVNCYRRFNGNFTPTSIDWDINDRFVALRVKNVDENRTYIENRLCSSASCSYHVLAATVAAGMDGIERKLEPPERGKKTMADDERETDIPKLPTTLTEALTTLQADTVLINRLGVQFVDWFIRTKQHADLLTLSHIDVEEDSERMLAYERYEYLEFI</sequence>
<dbReference type="SUPFAM" id="SSF55931">
    <property type="entry name" value="Glutamine synthetase/guanido kinase"/>
    <property type="match status" value="1"/>
</dbReference>
<comment type="function">
    <text evidence="2">May act as a component of the cytoskeleton or as a chaperone for the reorganization of intermediate filament proteins during terminal differentiation in the lens. Does not seem to have enzymatic activity.</text>
</comment>
<evidence type="ECO:0000256" key="1">
    <source>
        <dbReference type="ARBA" id="ARBA00009897"/>
    </source>
</evidence>
<dbReference type="GO" id="GO:0006542">
    <property type="term" value="P:glutamine biosynthetic process"/>
    <property type="evidence" value="ECO:0007669"/>
    <property type="project" value="InterPro"/>
</dbReference>
<evidence type="ECO:0000256" key="7">
    <source>
        <dbReference type="RuleBase" id="RU000384"/>
    </source>
</evidence>
<evidence type="ECO:0000256" key="3">
    <source>
        <dbReference type="ARBA" id="ARBA00038790"/>
    </source>
</evidence>
<protein>
    <recommendedName>
        <fullName evidence="4">Lengsin</fullName>
    </recommendedName>
    <alternativeName>
        <fullName evidence="5">Glutamate-ammonia ligase domain-containing protein 1</fullName>
    </alternativeName>
</protein>
<keyword evidence="10" id="KW-1185">Reference proteome</keyword>
<dbReference type="SMART" id="SM01230">
    <property type="entry name" value="Gln-synt_C"/>
    <property type="match status" value="1"/>
</dbReference>
<evidence type="ECO:0000256" key="5">
    <source>
        <dbReference type="ARBA" id="ARBA00042675"/>
    </source>
</evidence>
<organism evidence="9 10">
    <name type="scientific">Paragonimus westermani</name>
    <dbReference type="NCBI Taxonomy" id="34504"/>
    <lineage>
        <taxon>Eukaryota</taxon>
        <taxon>Metazoa</taxon>
        <taxon>Spiralia</taxon>
        <taxon>Lophotrochozoa</taxon>
        <taxon>Platyhelminthes</taxon>
        <taxon>Trematoda</taxon>
        <taxon>Digenea</taxon>
        <taxon>Plagiorchiida</taxon>
        <taxon>Troglotremata</taxon>
        <taxon>Troglotrematidae</taxon>
        <taxon>Paragonimus</taxon>
    </lineage>
</organism>
<evidence type="ECO:0000313" key="10">
    <source>
        <dbReference type="Proteomes" id="UP000324629"/>
    </source>
</evidence>
<dbReference type="EMBL" id="QNGE01000402">
    <property type="protein sequence ID" value="KAA3680597.1"/>
    <property type="molecule type" value="Genomic_DNA"/>
</dbReference>
<gene>
    <name evidence="9" type="ORF">DEA37_0002091</name>
</gene>
<dbReference type="PROSITE" id="PS51987">
    <property type="entry name" value="GS_CATALYTIC"/>
    <property type="match status" value="1"/>
</dbReference>
<dbReference type="Proteomes" id="UP000324629">
    <property type="component" value="Unassembled WGS sequence"/>
</dbReference>
<dbReference type="InterPro" id="IPR036651">
    <property type="entry name" value="Gln_synt_N_sf"/>
</dbReference>
<dbReference type="GO" id="GO:0016020">
    <property type="term" value="C:membrane"/>
    <property type="evidence" value="ECO:0007669"/>
    <property type="project" value="TreeGrafter"/>
</dbReference>
<dbReference type="PANTHER" id="PTHR43407:SF1">
    <property type="entry name" value="LENGSIN"/>
    <property type="match status" value="1"/>
</dbReference>
<dbReference type="GO" id="GO:0004356">
    <property type="term" value="F:glutamine synthetase activity"/>
    <property type="evidence" value="ECO:0007669"/>
    <property type="project" value="InterPro"/>
</dbReference>
<proteinExistence type="inferred from homology"/>
<dbReference type="Gene3D" id="3.30.590.10">
    <property type="entry name" value="Glutamine synthetase/guanido kinase, catalytic domain"/>
    <property type="match status" value="1"/>
</dbReference>
<comment type="subunit">
    <text evidence="3">Dodecamer. Interacts with BFSP2 and VIM.</text>
</comment>
<evidence type="ECO:0000313" key="9">
    <source>
        <dbReference type="EMBL" id="KAA3680597.1"/>
    </source>
</evidence>
<comment type="caution">
    <text evidence="9">The sequence shown here is derived from an EMBL/GenBank/DDBJ whole genome shotgun (WGS) entry which is preliminary data.</text>
</comment>